<evidence type="ECO:0008006" key="4">
    <source>
        <dbReference type="Google" id="ProtNLM"/>
    </source>
</evidence>
<dbReference type="EMBL" id="CP047897">
    <property type="protein sequence ID" value="QHL87929.1"/>
    <property type="molecule type" value="Genomic_DNA"/>
</dbReference>
<proteinExistence type="predicted"/>
<gene>
    <name evidence="2" type="ORF">GU926_11000</name>
</gene>
<reference evidence="2 3" key="1">
    <citation type="submission" date="2020-01" db="EMBL/GenBank/DDBJ databases">
        <authorList>
            <person name="Kim M."/>
        </authorList>
    </citation>
    <scope>NUCLEOTIDE SEQUENCE [LARGE SCALE GENOMIC DNA]</scope>
    <source>
        <strain evidence="2 3">BT10</strain>
    </source>
</reference>
<evidence type="ECO:0000313" key="3">
    <source>
        <dbReference type="Proteomes" id="UP000464214"/>
    </source>
</evidence>
<feature type="transmembrane region" description="Helical" evidence="1">
    <location>
        <begin position="118"/>
        <end position="138"/>
    </location>
</feature>
<dbReference type="AlphaFoldDB" id="A0A6P1P011"/>
<evidence type="ECO:0000313" key="2">
    <source>
        <dbReference type="EMBL" id="QHL87929.1"/>
    </source>
</evidence>
<keyword evidence="1" id="KW-1133">Transmembrane helix</keyword>
<evidence type="ECO:0000256" key="1">
    <source>
        <dbReference type="SAM" id="Phobius"/>
    </source>
</evidence>
<keyword evidence="1" id="KW-0472">Membrane</keyword>
<feature type="transmembrane region" description="Helical" evidence="1">
    <location>
        <begin position="44"/>
        <end position="65"/>
    </location>
</feature>
<dbReference type="RefSeq" id="WP_160691803.1">
    <property type="nucleotide sequence ID" value="NZ_CP047897.1"/>
</dbReference>
<keyword evidence="3" id="KW-1185">Reference proteome</keyword>
<protein>
    <recommendedName>
        <fullName evidence="4">Cytochrome B</fullName>
    </recommendedName>
</protein>
<feature type="transmembrane region" description="Helical" evidence="1">
    <location>
        <begin position="12"/>
        <end position="32"/>
    </location>
</feature>
<dbReference type="Proteomes" id="UP000464214">
    <property type="component" value="Chromosome"/>
</dbReference>
<accession>A0A6P1P011</accession>
<keyword evidence="1" id="KW-0812">Transmembrane</keyword>
<organism evidence="2 3">
    <name type="scientific">Nibribacter ruber</name>
    <dbReference type="NCBI Taxonomy" id="2698458"/>
    <lineage>
        <taxon>Bacteria</taxon>
        <taxon>Pseudomonadati</taxon>
        <taxon>Bacteroidota</taxon>
        <taxon>Cytophagia</taxon>
        <taxon>Cytophagales</taxon>
        <taxon>Hymenobacteraceae</taxon>
        <taxon>Nibribacter</taxon>
    </lineage>
</organism>
<dbReference type="KEGG" id="nib:GU926_11000"/>
<sequence>MYTGIKHLHSVLAYVLLAVLIISILYTLFSFLSNKSFTEGNRKMALVGLISAHLQFLVGIVLYFVSPMGLSNASGAAMKDAGSRLYFLEHPLMMLIAIILITVGYSRTKRLTADRARYLSILIFFTLGLVFILSRIPWQVWPK</sequence>
<name>A0A6P1P011_9BACT</name>
<feature type="transmembrane region" description="Helical" evidence="1">
    <location>
        <begin position="85"/>
        <end position="106"/>
    </location>
</feature>